<dbReference type="PANTHER" id="PTHR12993">
    <property type="entry name" value="N-ACETYLGLUCOSAMINYL-PHOSPHATIDYLINOSITOL DE-N-ACETYLASE-RELATED"/>
    <property type="match status" value="1"/>
</dbReference>
<dbReference type="RefSeq" id="WP_195172241.1">
    <property type="nucleotide sequence ID" value="NZ_CP062983.1"/>
</dbReference>
<dbReference type="PANTHER" id="PTHR12993:SF11">
    <property type="entry name" value="N-ACETYLGLUCOSAMINYL-PHOSPHATIDYLINOSITOL DE-N-ACETYLASE"/>
    <property type="match status" value="1"/>
</dbReference>
<proteinExistence type="predicted"/>
<dbReference type="Pfam" id="PF02585">
    <property type="entry name" value="PIG-L"/>
    <property type="match status" value="1"/>
</dbReference>
<dbReference type="AlphaFoldDB" id="A0A7S8IG17"/>
<dbReference type="InterPro" id="IPR003737">
    <property type="entry name" value="GlcNAc_PI_deacetylase-related"/>
</dbReference>
<keyword evidence="2" id="KW-1185">Reference proteome</keyword>
<dbReference type="Proteomes" id="UP000594468">
    <property type="component" value="Chromosome"/>
</dbReference>
<dbReference type="GO" id="GO:0016811">
    <property type="term" value="F:hydrolase activity, acting on carbon-nitrogen (but not peptide) bonds, in linear amides"/>
    <property type="evidence" value="ECO:0007669"/>
    <property type="project" value="TreeGrafter"/>
</dbReference>
<name>A0A7S8IG17_9CHLR</name>
<sequence>MNVVAIFAHQDDEMRCLGTMLKCRARGDKLFFITLTDGSKGFVQNPTIDRAEAAAIRDQEMRDLASHLGAEYINIAELDEFLYDTPEVRMKLIEAIRQTGADLIFTHYKEDYNQDHITTHDLVLHCAMQSCLPVLATPSEPLVRHPAVFMVEPFGAFHFPATYYVDITDYQTEKIELLRLHASQEIAMQQAVGAGMEKLCTGIALFRGEQVGCTYAEAFAPMLSRGALKPYPVLP</sequence>
<dbReference type="InterPro" id="IPR024078">
    <property type="entry name" value="LmbE-like_dom_sf"/>
</dbReference>
<dbReference type="Gene3D" id="3.40.50.10320">
    <property type="entry name" value="LmbE-like"/>
    <property type="match status" value="1"/>
</dbReference>
<evidence type="ECO:0000313" key="1">
    <source>
        <dbReference type="EMBL" id="QPC84177.1"/>
    </source>
</evidence>
<dbReference type="EMBL" id="CP062983">
    <property type="protein sequence ID" value="QPC84177.1"/>
    <property type="molecule type" value="Genomic_DNA"/>
</dbReference>
<accession>A0A7S8IG17</accession>
<dbReference type="SUPFAM" id="SSF102588">
    <property type="entry name" value="LmbE-like"/>
    <property type="match status" value="1"/>
</dbReference>
<reference evidence="1 2" key="1">
    <citation type="submission" date="2020-02" db="EMBL/GenBank/DDBJ databases">
        <authorList>
            <person name="Zheng R.K."/>
            <person name="Sun C.M."/>
        </authorList>
    </citation>
    <scope>NUCLEOTIDE SEQUENCE [LARGE SCALE GENOMIC DNA]</scope>
    <source>
        <strain evidence="2">rifampicinis</strain>
    </source>
</reference>
<organism evidence="1 2">
    <name type="scientific">Phototrophicus methaneseepsis</name>
    <dbReference type="NCBI Taxonomy" id="2710758"/>
    <lineage>
        <taxon>Bacteria</taxon>
        <taxon>Bacillati</taxon>
        <taxon>Chloroflexota</taxon>
        <taxon>Candidatus Thermofontia</taxon>
        <taxon>Phototrophicales</taxon>
        <taxon>Phototrophicaceae</taxon>
        <taxon>Phototrophicus</taxon>
    </lineage>
</organism>
<dbReference type="KEGG" id="pmet:G4Y79_07335"/>
<evidence type="ECO:0000313" key="2">
    <source>
        <dbReference type="Proteomes" id="UP000594468"/>
    </source>
</evidence>
<gene>
    <name evidence="1" type="ORF">G4Y79_07335</name>
</gene>
<protein>
    <submittedName>
        <fullName evidence="1">PIG-L family deacetylase</fullName>
    </submittedName>
</protein>